<proteinExistence type="inferred from homology"/>
<sequence>MYSLKNKVLFRGNRSEDFFSYVEKFRERFQKQIESDEQLLDLAQRALVGESTAVMTATKEIERQMREYPYSGRLPEAYQGMDVTSAIFQEWLGFSVAAPWLYDRQHMYSQKMQIIGKNISLAYRGEYHPYPHQFVSADRVDQLRRTLITHNPRVKLNQSHPSAEFKINDPLWPGRFIRIAVWISPRVWEGFTTITFRRQTVENMSLDDQAGSGLIGEEAIPLFRNLIACYPNLVVSGPVESGKTTKGNTLVLEQLLQAEFSLGVILIETHPESTLPLAPIADKHRIIPIIASSEELMDVGIQSLRHDPDLIYMSEMRWSEWLFYNFAGEKGYRGLLGTYHTKESEDIPYQAAHAVYSQSGGNLKGHLMATLKSVEIVAVLEPQRYGKKKLMRLSEIRYDPNAKIQVVANDLVRYDDQMKKWFYNSDLSAALKARLSRVNPGCAKELFGIMERLAQQAPIEDPIVPSMKCQVVLEGND</sequence>
<accession>A0A934IWB2</accession>
<dbReference type="InterPro" id="IPR050921">
    <property type="entry name" value="T4SS_GSP_E_ATPase"/>
</dbReference>
<gene>
    <name evidence="2" type="primary">tadA</name>
    <name evidence="2" type="ORF">JFN88_04055</name>
</gene>
<evidence type="ECO:0000313" key="3">
    <source>
        <dbReference type="Proteomes" id="UP000640274"/>
    </source>
</evidence>
<reference evidence="2" key="1">
    <citation type="submission" date="2020-12" db="EMBL/GenBank/DDBJ databases">
        <authorList>
            <person name="Huq M.A."/>
        </authorList>
    </citation>
    <scope>NUCLEOTIDE SEQUENCE</scope>
    <source>
        <strain evidence="2">MAHUQ-46</strain>
    </source>
</reference>
<dbReference type="PANTHER" id="PTHR30486">
    <property type="entry name" value="TWITCHING MOTILITY PROTEIN PILT"/>
    <property type="match status" value="1"/>
</dbReference>
<keyword evidence="3" id="KW-1185">Reference proteome</keyword>
<dbReference type="RefSeq" id="WP_199018052.1">
    <property type="nucleotide sequence ID" value="NZ_JAELUP010000009.1"/>
</dbReference>
<evidence type="ECO:0000313" key="2">
    <source>
        <dbReference type="EMBL" id="MBJ6360497.1"/>
    </source>
</evidence>
<dbReference type="PANTHER" id="PTHR30486:SF6">
    <property type="entry name" value="TYPE IV PILUS RETRACTATION ATPASE PILT"/>
    <property type="match status" value="1"/>
</dbReference>
<comment type="similarity">
    <text evidence="1">Belongs to the GSP E family.</text>
</comment>
<dbReference type="Proteomes" id="UP000640274">
    <property type="component" value="Unassembled WGS sequence"/>
</dbReference>
<evidence type="ECO:0000256" key="1">
    <source>
        <dbReference type="ARBA" id="ARBA00006611"/>
    </source>
</evidence>
<dbReference type="GO" id="GO:0016887">
    <property type="term" value="F:ATP hydrolysis activity"/>
    <property type="evidence" value="ECO:0007669"/>
    <property type="project" value="InterPro"/>
</dbReference>
<dbReference type="InterPro" id="IPR027417">
    <property type="entry name" value="P-loop_NTPase"/>
</dbReference>
<name>A0A934IWB2_9BACL</name>
<dbReference type="AlphaFoldDB" id="A0A934IWB2"/>
<dbReference type="SUPFAM" id="SSF52540">
    <property type="entry name" value="P-loop containing nucleoside triphosphate hydrolases"/>
    <property type="match status" value="1"/>
</dbReference>
<comment type="caution">
    <text evidence="2">The sequence shown here is derived from an EMBL/GenBank/DDBJ whole genome shotgun (WGS) entry which is preliminary data.</text>
</comment>
<organism evidence="2 3">
    <name type="scientific">Paenibacillus roseus</name>
    <dbReference type="NCBI Taxonomy" id="2798579"/>
    <lineage>
        <taxon>Bacteria</taxon>
        <taxon>Bacillati</taxon>
        <taxon>Bacillota</taxon>
        <taxon>Bacilli</taxon>
        <taxon>Bacillales</taxon>
        <taxon>Paenibacillaceae</taxon>
        <taxon>Paenibacillus</taxon>
    </lineage>
</organism>
<dbReference type="EMBL" id="JAELUP010000009">
    <property type="protein sequence ID" value="MBJ6360497.1"/>
    <property type="molecule type" value="Genomic_DNA"/>
</dbReference>
<dbReference type="Gene3D" id="3.40.50.300">
    <property type="entry name" value="P-loop containing nucleotide triphosphate hydrolases"/>
    <property type="match status" value="1"/>
</dbReference>
<protein>
    <submittedName>
        <fullName evidence="2">Flp pilus assembly complex ATPase component TadA</fullName>
    </submittedName>
</protein>